<dbReference type="EMBL" id="MU856902">
    <property type="protein sequence ID" value="KAK4154824.1"/>
    <property type="molecule type" value="Genomic_DNA"/>
</dbReference>
<reference evidence="2" key="2">
    <citation type="submission" date="2023-05" db="EMBL/GenBank/DDBJ databases">
        <authorList>
            <consortium name="Lawrence Berkeley National Laboratory"/>
            <person name="Steindorff A."/>
            <person name="Hensen N."/>
            <person name="Bonometti L."/>
            <person name="Westerberg I."/>
            <person name="Brannstrom I.O."/>
            <person name="Guillou S."/>
            <person name="Cros-Aarteil S."/>
            <person name="Calhoun S."/>
            <person name="Haridas S."/>
            <person name="Kuo A."/>
            <person name="Mondo S."/>
            <person name="Pangilinan J."/>
            <person name="Riley R."/>
            <person name="Labutti K."/>
            <person name="Andreopoulos B."/>
            <person name="Lipzen A."/>
            <person name="Chen C."/>
            <person name="Yanf M."/>
            <person name="Daum C."/>
            <person name="Ng V."/>
            <person name="Clum A."/>
            <person name="Ohm R."/>
            <person name="Martin F."/>
            <person name="Silar P."/>
            <person name="Natvig D."/>
            <person name="Lalanne C."/>
            <person name="Gautier V."/>
            <person name="Ament-Velasquez S.L."/>
            <person name="Kruys A."/>
            <person name="Hutchinson M.I."/>
            <person name="Powell A.J."/>
            <person name="Barry K."/>
            <person name="Miller A.N."/>
            <person name="Grigoriev I.V."/>
            <person name="Debuchy R."/>
            <person name="Gladieux P."/>
            <person name="Thoren M.H."/>
            <person name="Johannesson H."/>
        </authorList>
    </citation>
    <scope>NUCLEOTIDE SEQUENCE</scope>
    <source>
        <strain evidence="2">CBS 538.74</strain>
    </source>
</reference>
<evidence type="ECO:0000313" key="2">
    <source>
        <dbReference type="EMBL" id="KAK4154824.1"/>
    </source>
</evidence>
<comment type="caution">
    <text evidence="2">The sequence shown here is derived from an EMBL/GenBank/DDBJ whole genome shotgun (WGS) entry which is preliminary data.</text>
</comment>
<evidence type="ECO:0000256" key="1">
    <source>
        <dbReference type="SAM" id="MobiDB-lite"/>
    </source>
</evidence>
<protein>
    <recommendedName>
        <fullName evidence="4">Gag protein</fullName>
    </recommendedName>
</protein>
<sequence>MAGPSNPGSFASAFGRRRNEHDDDDIMQSLLQSSGNSYHEKRTFVTLPVLTSEAELENWDSQLRAALAPYELYKYLDTDIPEPDEADKAAHGTWKADRADIYKLITASLKKSTIWSRMTRIGWKPEIVDPRAAYRKVFEALQHGTANTTRMVIQELMELKPTKFDTMDNYINRLCVLRNRLRNTGIMNPLEMDVYPVLTAIKDNYTELFDRNIRKMEKKTLTWEDLIKDMTETCVDKDIIKKGLVNVNVETGKKKKDDANATASTAAPAAPAATGGRPRKKCNECDETFKFPAWQQVLVLQPGIGTR</sequence>
<keyword evidence="3" id="KW-1185">Reference proteome</keyword>
<proteinExistence type="predicted"/>
<feature type="compositionally biased region" description="Low complexity" evidence="1">
    <location>
        <begin position="260"/>
        <end position="275"/>
    </location>
</feature>
<evidence type="ECO:0008006" key="4">
    <source>
        <dbReference type="Google" id="ProtNLM"/>
    </source>
</evidence>
<feature type="region of interest" description="Disordered" evidence="1">
    <location>
        <begin position="254"/>
        <end position="279"/>
    </location>
</feature>
<name>A0AAN6ZYH7_9PEZI</name>
<accession>A0AAN6ZYH7</accession>
<organism evidence="2 3">
    <name type="scientific">Chaetomidium leptoderma</name>
    <dbReference type="NCBI Taxonomy" id="669021"/>
    <lineage>
        <taxon>Eukaryota</taxon>
        <taxon>Fungi</taxon>
        <taxon>Dikarya</taxon>
        <taxon>Ascomycota</taxon>
        <taxon>Pezizomycotina</taxon>
        <taxon>Sordariomycetes</taxon>
        <taxon>Sordariomycetidae</taxon>
        <taxon>Sordariales</taxon>
        <taxon>Chaetomiaceae</taxon>
        <taxon>Chaetomidium</taxon>
    </lineage>
</organism>
<dbReference type="AlphaFoldDB" id="A0AAN6ZYH7"/>
<reference evidence="2" key="1">
    <citation type="journal article" date="2023" name="Mol. Phylogenet. Evol.">
        <title>Genome-scale phylogeny and comparative genomics of the fungal order Sordariales.</title>
        <authorList>
            <person name="Hensen N."/>
            <person name="Bonometti L."/>
            <person name="Westerberg I."/>
            <person name="Brannstrom I.O."/>
            <person name="Guillou S."/>
            <person name="Cros-Aarteil S."/>
            <person name="Calhoun S."/>
            <person name="Haridas S."/>
            <person name="Kuo A."/>
            <person name="Mondo S."/>
            <person name="Pangilinan J."/>
            <person name="Riley R."/>
            <person name="LaButti K."/>
            <person name="Andreopoulos B."/>
            <person name="Lipzen A."/>
            <person name="Chen C."/>
            <person name="Yan M."/>
            <person name="Daum C."/>
            <person name="Ng V."/>
            <person name="Clum A."/>
            <person name="Steindorff A."/>
            <person name="Ohm R.A."/>
            <person name="Martin F."/>
            <person name="Silar P."/>
            <person name="Natvig D.O."/>
            <person name="Lalanne C."/>
            <person name="Gautier V."/>
            <person name="Ament-Velasquez S.L."/>
            <person name="Kruys A."/>
            <person name="Hutchinson M.I."/>
            <person name="Powell A.J."/>
            <person name="Barry K."/>
            <person name="Miller A.N."/>
            <person name="Grigoriev I.V."/>
            <person name="Debuchy R."/>
            <person name="Gladieux P."/>
            <person name="Hiltunen Thoren M."/>
            <person name="Johannesson H."/>
        </authorList>
    </citation>
    <scope>NUCLEOTIDE SEQUENCE</scope>
    <source>
        <strain evidence="2">CBS 538.74</strain>
    </source>
</reference>
<gene>
    <name evidence="2" type="ORF">C8A00DRAFT_42498</name>
</gene>
<evidence type="ECO:0000313" key="3">
    <source>
        <dbReference type="Proteomes" id="UP001302745"/>
    </source>
</evidence>
<dbReference type="Proteomes" id="UP001302745">
    <property type="component" value="Unassembled WGS sequence"/>
</dbReference>